<dbReference type="InterPro" id="IPR002516">
    <property type="entry name" value="Glyco_trans_11"/>
</dbReference>
<evidence type="ECO:0000256" key="1">
    <source>
        <dbReference type="ARBA" id="ARBA00022676"/>
    </source>
</evidence>
<dbReference type="Pfam" id="PF01531">
    <property type="entry name" value="Glyco_transf_11"/>
    <property type="match status" value="1"/>
</dbReference>
<dbReference type="STRING" id="1346286.SAMN05444362_11874"/>
<dbReference type="GO" id="GO:0016020">
    <property type="term" value="C:membrane"/>
    <property type="evidence" value="ECO:0007669"/>
    <property type="project" value="InterPro"/>
</dbReference>
<dbReference type="PANTHER" id="PTHR11927">
    <property type="entry name" value="GALACTOSIDE 2-L-FUCOSYLTRANSFERASE"/>
    <property type="match status" value="1"/>
</dbReference>
<dbReference type="EMBL" id="FQUC01000018">
    <property type="protein sequence ID" value="SHG24213.1"/>
    <property type="molecule type" value="Genomic_DNA"/>
</dbReference>
<dbReference type="Gene3D" id="3.40.50.11350">
    <property type="match status" value="1"/>
</dbReference>
<gene>
    <name evidence="3" type="ORF">SAMN05444362_11874</name>
</gene>
<keyword evidence="2 3" id="KW-0808">Transferase</keyword>
<protein>
    <submittedName>
        <fullName evidence="3">Glycosyl transferase family 11</fullName>
    </submittedName>
</protein>
<reference evidence="4" key="1">
    <citation type="submission" date="2016-11" db="EMBL/GenBank/DDBJ databases">
        <authorList>
            <person name="Varghese N."/>
            <person name="Submissions S."/>
        </authorList>
    </citation>
    <scope>NUCLEOTIDE SEQUENCE [LARGE SCALE GENOMIC DNA]</scope>
    <source>
        <strain evidence="4">DSM 27370</strain>
    </source>
</reference>
<proteinExistence type="predicted"/>
<dbReference type="OrthoDB" id="9794601at2"/>
<dbReference type="GO" id="GO:0005975">
    <property type="term" value="P:carbohydrate metabolic process"/>
    <property type="evidence" value="ECO:0007669"/>
    <property type="project" value="InterPro"/>
</dbReference>
<dbReference type="PANTHER" id="PTHR11927:SF9">
    <property type="entry name" value="L-FUCOSYLTRANSFERASE"/>
    <property type="match status" value="1"/>
</dbReference>
<name>A0A1M5I8U5_9BACT</name>
<evidence type="ECO:0000313" key="4">
    <source>
        <dbReference type="Proteomes" id="UP000184480"/>
    </source>
</evidence>
<evidence type="ECO:0000256" key="2">
    <source>
        <dbReference type="ARBA" id="ARBA00022679"/>
    </source>
</evidence>
<accession>A0A1M5I8U5</accession>
<organism evidence="3 4">
    <name type="scientific">Dysgonomonas macrotermitis</name>
    <dbReference type="NCBI Taxonomy" id="1346286"/>
    <lineage>
        <taxon>Bacteria</taxon>
        <taxon>Pseudomonadati</taxon>
        <taxon>Bacteroidota</taxon>
        <taxon>Bacteroidia</taxon>
        <taxon>Bacteroidales</taxon>
        <taxon>Dysgonomonadaceae</taxon>
        <taxon>Dysgonomonas</taxon>
    </lineage>
</organism>
<dbReference type="RefSeq" id="WP_062178621.1">
    <property type="nucleotide sequence ID" value="NZ_BBXL01000005.1"/>
</dbReference>
<sequence length="291" mass="34048">MITVILSGGLGNQMFQYAASRALSLKKQTGLSIDTFLLRKKTKTTIRSFGLDVFDIKTEEKGSLKTKIITKGFSFYNKYNLNRFIFKVFNVFRDQKTIIYDNRFEKISKNSTLFGYFQNEKYFKAFSDVLRNDFEFIVPIDEKNSKIIEEMASKESISVHIRRGDYLNPNVNLALLDISYYQKAIAYIAEKRENPHFYIFSDDMNWVKGNLELQNINHTFIDWNEGEDSFRDMQLMSLCSHNIIANSSFSWWGAWLNKNRDKIVIAPSIWYKADKNNNPPEGFIPEGWTIL</sequence>
<dbReference type="GO" id="GO:0008107">
    <property type="term" value="F:galactoside 2-alpha-L-fucosyltransferase activity"/>
    <property type="evidence" value="ECO:0007669"/>
    <property type="project" value="InterPro"/>
</dbReference>
<evidence type="ECO:0000313" key="3">
    <source>
        <dbReference type="EMBL" id="SHG24213.1"/>
    </source>
</evidence>
<dbReference type="AlphaFoldDB" id="A0A1M5I8U5"/>
<dbReference type="Proteomes" id="UP000184480">
    <property type="component" value="Unassembled WGS sequence"/>
</dbReference>
<dbReference type="CDD" id="cd11301">
    <property type="entry name" value="Fut1_Fut2_like"/>
    <property type="match status" value="1"/>
</dbReference>
<keyword evidence="4" id="KW-1185">Reference proteome</keyword>
<keyword evidence="1" id="KW-0328">Glycosyltransferase</keyword>